<feature type="domain" description="SET" evidence="12">
    <location>
        <begin position="705"/>
        <end position="846"/>
    </location>
</feature>
<comment type="catalytic activity">
    <reaction evidence="9">
        <text>2 L-dopa + O2 = 2 L-dopaquinone + 2 H2O</text>
        <dbReference type="Rhea" id="RHEA:34287"/>
        <dbReference type="ChEBI" id="CHEBI:15377"/>
        <dbReference type="ChEBI" id="CHEBI:15379"/>
        <dbReference type="ChEBI" id="CHEBI:57504"/>
        <dbReference type="ChEBI" id="CHEBI:57924"/>
        <dbReference type="EC" id="1.14.18.1"/>
    </reaction>
</comment>
<dbReference type="PROSITE" id="PS00497">
    <property type="entry name" value="TYROSINASE_1"/>
    <property type="match status" value="1"/>
</dbReference>
<evidence type="ECO:0000256" key="11">
    <source>
        <dbReference type="SAM" id="SignalP"/>
    </source>
</evidence>
<evidence type="ECO:0000256" key="5">
    <source>
        <dbReference type="ARBA" id="ARBA00023002"/>
    </source>
</evidence>
<dbReference type="GO" id="GO:0004503">
    <property type="term" value="F:tyrosinase activity"/>
    <property type="evidence" value="ECO:0007669"/>
    <property type="project" value="UniProtKB-EC"/>
</dbReference>
<proteinExistence type="inferred from homology"/>
<dbReference type="InterPro" id="IPR046341">
    <property type="entry name" value="SET_dom_sf"/>
</dbReference>
<dbReference type="PROSITE" id="PS50280">
    <property type="entry name" value="SET"/>
    <property type="match status" value="1"/>
</dbReference>
<keyword evidence="7" id="KW-0503">Monooxygenase</keyword>
<keyword evidence="5" id="KW-0560">Oxidoreductase</keyword>
<dbReference type="GO" id="GO:0042438">
    <property type="term" value="P:melanin biosynthetic process"/>
    <property type="evidence" value="ECO:0007669"/>
    <property type="project" value="UniProtKB-KW"/>
</dbReference>
<keyword evidence="14" id="KW-1185">Reference proteome</keyword>
<evidence type="ECO:0000256" key="3">
    <source>
        <dbReference type="ARBA" id="ARBA00011906"/>
    </source>
</evidence>
<dbReference type="Gene3D" id="1.10.1280.10">
    <property type="entry name" value="Di-copper center containing domain from catechol oxidase"/>
    <property type="match status" value="1"/>
</dbReference>
<dbReference type="SUPFAM" id="SSF48056">
    <property type="entry name" value="Di-copper centre-containing domain"/>
    <property type="match status" value="1"/>
</dbReference>
<evidence type="ECO:0000256" key="1">
    <source>
        <dbReference type="ARBA" id="ARBA00001973"/>
    </source>
</evidence>
<evidence type="ECO:0000259" key="12">
    <source>
        <dbReference type="PROSITE" id="PS50280"/>
    </source>
</evidence>
<dbReference type="EMBL" id="NAJQ01000069">
    <property type="protein sequence ID" value="TKA80498.1"/>
    <property type="molecule type" value="Genomic_DNA"/>
</dbReference>
<accession>A0A4U0XX60</accession>
<dbReference type="AlphaFoldDB" id="A0A4U0XX60"/>
<dbReference type="PANTHER" id="PTHR11474">
    <property type="entry name" value="TYROSINASE FAMILY MEMBER"/>
    <property type="match status" value="1"/>
</dbReference>
<evidence type="ECO:0000256" key="7">
    <source>
        <dbReference type="ARBA" id="ARBA00023033"/>
    </source>
</evidence>
<evidence type="ECO:0000256" key="9">
    <source>
        <dbReference type="ARBA" id="ARBA00048233"/>
    </source>
</evidence>
<keyword evidence="11" id="KW-0732">Signal</keyword>
<evidence type="ECO:0000256" key="10">
    <source>
        <dbReference type="ARBA" id="ARBA00048881"/>
    </source>
</evidence>
<dbReference type="EC" id="1.14.18.1" evidence="3"/>
<dbReference type="OrthoDB" id="6132182at2759"/>
<evidence type="ECO:0000313" key="14">
    <source>
        <dbReference type="Proteomes" id="UP000309340"/>
    </source>
</evidence>
<dbReference type="PRINTS" id="PR00092">
    <property type="entry name" value="TYROSINASE"/>
</dbReference>
<keyword evidence="4" id="KW-0479">Metal-binding</keyword>
<feature type="chain" id="PRO_5020520929" description="tyrosinase" evidence="11">
    <location>
        <begin position="26"/>
        <end position="875"/>
    </location>
</feature>
<reference evidence="13 14" key="1">
    <citation type="submission" date="2017-03" db="EMBL/GenBank/DDBJ databases">
        <title>Genomes of endolithic fungi from Antarctica.</title>
        <authorList>
            <person name="Coleine C."/>
            <person name="Masonjones S."/>
            <person name="Stajich J.E."/>
        </authorList>
    </citation>
    <scope>NUCLEOTIDE SEQUENCE [LARGE SCALE GENOMIC DNA]</scope>
    <source>
        <strain evidence="13 14">CCFEE 5184</strain>
    </source>
</reference>
<organism evidence="13 14">
    <name type="scientific">Friedmanniomyces simplex</name>
    <dbReference type="NCBI Taxonomy" id="329884"/>
    <lineage>
        <taxon>Eukaryota</taxon>
        <taxon>Fungi</taxon>
        <taxon>Dikarya</taxon>
        <taxon>Ascomycota</taxon>
        <taxon>Pezizomycotina</taxon>
        <taxon>Dothideomycetes</taxon>
        <taxon>Dothideomycetidae</taxon>
        <taxon>Mycosphaerellales</taxon>
        <taxon>Teratosphaeriaceae</taxon>
        <taxon>Friedmanniomyces</taxon>
    </lineage>
</organism>
<comment type="cofactor">
    <cofactor evidence="1">
        <name>Cu(2+)</name>
        <dbReference type="ChEBI" id="CHEBI:29036"/>
    </cofactor>
</comment>
<comment type="catalytic activity">
    <reaction evidence="10">
        <text>L-tyrosine + O2 = L-dopaquinone + H2O</text>
        <dbReference type="Rhea" id="RHEA:18117"/>
        <dbReference type="ChEBI" id="CHEBI:15377"/>
        <dbReference type="ChEBI" id="CHEBI:15379"/>
        <dbReference type="ChEBI" id="CHEBI:57924"/>
        <dbReference type="ChEBI" id="CHEBI:58315"/>
        <dbReference type="EC" id="1.14.18.1"/>
    </reaction>
</comment>
<dbReference type="InterPro" id="IPR008922">
    <property type="entry name" value="Di-copper_centre_dom_sf"/>
</dbReference>
<keyword evidence="6" id="KW-0186">Copper</keyword>
<evidence type="ECO:0000313" key="13">
    <source>
        <dbReference type="EMBL" id="TKA80498.1"/>
    </source>
</evidence>
<sequence length="875" mass="96234">MRLPCTLSGVLWASTLMRLIPYAASLPLSPLTSDDPTAPLLQRRQSSFEVVSGIQAFGIQPRLEIRQLEQNADQWNIYLLGLAKFQATNQSDKLSYYQIAGIHGRPYTTWDGAPPAPGVYSPGYCAHVSNVFLTWHRPYLALFEQTLYQHIVDAVNEFPAGAIRQRYASVALSWRLPYWDWAATPPPGQSVYPTSVTSPNVTVTMPNGTATIENPLYAYNFHPVTHQDFYFDPFASWNQTMRFPTNWTTSAVVQDNLIGPILDNNRVSFQDRLYNLLTYSNNFTEFGNEAWMGPGATNQDSLESLHDAIHSITGGSGHMTYLDYSAFDPLFWLHHAMIDRSFALWQAINNDSYVEPMATVDQTYNFATGQVVDVDSALEPFHSDAGGDYWTSTSVRSIRTLGYTYADLGDGSVSTVKTAVNTLYGSSAGSSGLSKRSDLHAEIERELPGASEPDVQAPTQVTNGKYQEYLANIVSQKFALNGSYAIYVFMGDFDDTPSEWSMSPNLVGTHAVFAALSGVDAASNPQITRRQMANGIQVSGTLPLTSMLLAKVQSGELPCMDIPTVTVYLNHNLHWRVGDFGGSEVPVKDVADLAITVVSAEVEPATAADEFPTWGDFTVLTNVTEVRHRRMSPKPKSSATFALDKAAAEPQQQVPKNWPEDITYLTDNTYSTRVTADQRTALSRTLSADATWTQIPAASIQAPTPLLEIRTIADEKHPAVGQRGLFATQHLAPDAFICLYLGHVHTNSMSDQDPHSDYDLSLDPNLGLSVDAAHAGNESRFTNDYRGIAERPNAEFRDCYVEVACAKRAAGRKWERRVAVFVLSAGKAGKRKAGVGVGEEVLVSYGKGYWEGRRTVAGFRGDEGMVRIAQLALDA</sequence>
<dbReference type="InterPro" id="IPR041640">
    <property type="entry name" value="Tyrosinase_C"/>
</dbReference>
<evidence type="ECO:0000256" key="6">
    <source>
        <dbReference type="ARBA" id="ARBA00023008"/>
    </source>
</evidence>
<name>A0A4U0XX60_9PEZI</name>
<dbReference type="Gene3D" id="2.170.270.10">
    <property type="entry name" value="SET domain"/>
    <property type="match status" value="1"/>
</dbReference>
<comment type="caution">
    <text evidence="13">The sequence shown here is derived from an EMBL/GenBank/DDBJ whole genome shotgun (WGS) entry which is preliminary data.</text>
</comment>
<dbReference type="STRING" id="329884.A0A4U0XX60"/>
<dbReference type="Pfam" id="PF18132">
    <property type="entry name" value="Tyrosinase_C"/>
    <property type="match status" value="1"/>
</dbReference>
<dbReference type="InterPro" id="IPR002227">
    <property type="entry name" value="Tyrosinase_Cu-bd"/>
</dbReference>
<keyword evidence="8" id="KW-0470">Melanin biosynthesis</keyword>
<dbReference type="SUPFAM" id="SSF82199">
    <property type="entry name" value="SET domain"/>
    <property type="match status" value="1"/>
</dbReference>
<feature type="signal peptide" evidence="11">
    <location>
        <begin position="1"/>
        <end position="25"/>
    </location>
</feature>
<dbReference type="GO" id="GO:0046872">
    <property type="term" value="F:metal ion binding"/>
    <property type="evidence" value="ECO:0007669"/>
    <property type="project" value="UniProtKB-KW"/>
</dbReference>
<comment type="similarity">
    <text evidence="2">Belongs to the tyrosinase family.</text>
</comment>
<evidence type="ECO:0000256" key="2">
    <source>
        <dbReference type="ARBA" id="ARBA00009928"/>
    </source>
</evidence>
<dbReference type="Pfam" id="PF00264">
    <property type="entry name" value="Tyrosinase"/>
    <property type="match status" value="1"/>
</dbReference>
<gene>
    <name evidence="13" type="ORF">B0A55_02304</name>
</gene>
<dbReference type="InterPro" id="IPR001214">
    <property type="entry name" value="SET_dom"/>
</dbReference>
<protein>
    <recommendedName>
        <fullName evidence="3">tyrosinase</fullName>
        <ecNumber evidence="3">1.14.18.1</ecNumber>
    </recommendedName>
</protein>
<dbReference type="InterPro" id="IPR050316">
    <property type="entry name" value="Tyrosinase/Hemocyanin"/>
</dbReference>
<dbReference type="Proteomes" id="UP000309340">
    <property type="component" value="Unassembled WGS sequence"/>
</dbReference>
<evidence type="ECO:0000256" key="4">
    <source>
        <dbReference type="ARBA" id="ARBA00022723"/>
    </source>
</evidence>
<dbReference type="Gene3D" id="2.60.310.20">
    <property type="match status" value="1"/>
</dbReference>
<evidence type="ECO:0000256" key="8">
    <source>
        <dbReference type="ARBA" id="ARBA00023101"/>
    </source>
</evidence>
<dbReference type="PANTHER" id="PTHR11474:SF76">
    <property type="entry name" value="SHKT DOMAIN-CONTAINING PROTEIN"/>
    <property type="match status" value="1"/>
</dbReference>
<dbReference type="PROSITE" id="PS00498">
    <property type="entry name" value="TYROSINASE_2"/>
    <property type="match status" value="1"/>
</dbReference>